<dbReference type="PROSITE" id="PS50850">
    <property type="entry name" value="MFS"/>
    <property type="match status" value="1"/>
</dbReference>
<protein>
    <submittedName>
        <fullName evidence="9">MFS transporter</fullName>
    </submittedName>
</protein>
<dbReference type="Pfam" id="PF07690">
    <property type="entry name" value="MFS_1"/>
    <property type="match status" value="1"/>
</dbReference>
<evidence type="ECO:0000259" key="8">
    <source>
        <dbReference type="PROSITE" id="PS50850"/>
    </source>
</evidence>
<keyword evidence="10" id="KW-1185">Reference proteome</keyword>
<feature type="transmembrane region" description="Helical" evidence="7">
    <location>
        <begin position="326"/>
        <end position="349"/>
    </location>
</feature>
<feature type="compositionally biased region" description="Basic and acidic residues" evidence="6">
    <location>
        <begin position="82"/>
        <end position="110"/>
    </location>
</feature>
<keyword evidence="5 7" id="KW-0472">Membrane</keyword>
<dbReference type="InterPro" id="IPR011701">
    <property type="entry name" value="MFS"/>
</dbReference>
<feature type="region of interest" description="Disordered" evidence="6">
    <location>
        <begin position="1"/>
        <end position="146"/>
    </location>
</feature>
<feature type="compositionally biased region" description="Gly residues" evidence="6">
    <location>
        <begin position="126"/>
        <end position="138"/>
    </location>
</feature>
<feature type="transmembrane region" description="Helical" evidence="7">
    <location>
        <begin position="229"/>
        <end position="252"/>
    </location>
</feature>
<comment type="caution">
    <text evidence="9">The sequence shown here is derived from an EMBL/GenBank/DDBJ whole genome shotgun (WGS) entry which is preliminary data.</text>
</comment>
<evidence type="ECO:0000256" key="4">
    <source>
        <dbReference type="ARBA" id="ARBA00022989"/>
    </source>
</evidence>
<dbReference type="InterPro" id="IPR020846">
    <property type="entry name" value="MFS_dom"/>
</dbReference>
<dbReference type="Gene3D" id="1.20.1250.20">
    <property type="entry name" value="MFS general substrate transporter like domains"/>
    <property type="match status" value="1"/>
</dbReference>
<feature type="transmembrane region" description="Helical" evidence="7">
    <location>
        <begin position="440"/>
        <end position="465"/>
    </location>
</feature>
<evidence type="ECO:0000256" key="2">
    <source>
        <dbReference type="ARBA" id="ARBA00022448"/>
    </source>
</evidence>
<keyword evidence="4 7" id="KW-1133">Transmembrane helix</keyword>
<comment type="subcellular location">
    <subcellularLocation>
        <location evidence="1">Cell membrane</location>
        <topology evidence="1">Multi-pass membrane protein</topology>
    </subcellularLocation>
</comment>
<feature type="transmembrane region" description="Helical" evidence="7">
    <location>
        <begin position="530"/>
        <end position="549"/>
    </location>
</feature>
<evidence type="ECO:0000256" key="3">
    <source>
        <dbReference type="ARBA" id="ARBA00022692"/>
    </source>
</evidence>
<name>A0ABY2RWP5_9PSEU</name>
<feature type="transmembrane region" description="Helical" evidence="7">
    <location>
        <begin position="409"/>
        <end position="428"/>
    </location>
</feature>
<evidence type="ECO:0000313" key="9">
    <source>
        <dbReference type="EMBL" id="TKG63604.1"/>
    </source>
</evidence>
<dbReference type="SUPFAM" id="SSF103473">
    <property type="entry name" value="MFS general substrate transporter"/>
    <property type="match status" value="1"/>
</dbReference>
<dbReference type="EMBL" id="SWMS01000023">
    <property type="protein sequence ID" value="TKG63604.1"/>
    <property type="molecule type" value="Genomic_DNA"/>
</dbReference>
<feature type="compositionally biased region" description="Low complexity" evidence="6">
    <location>
        <begin position="55"/>
        <end position="72"/>
    </location>
</feature>
<evidence type="ECO:0000256" key="1">
    <source>
        <dbReference type="ARBA" id="ARBA00004651"/>
    </source>
</evidence>
<dbReference type="InterPro" id="IPR036259">
    <property type="entry name" value="MFS_trans_sf"/>
</dbReference>
<feature type="transmembrane region" description="Helical" evidence="7">
    <location>
        <begin position="291"/>
        <end position="314"/>
    </location>
</feature>
<feature type="transmembrane region" description="Helical" evidence="7">
    <location>
        <begin position="258"/>
        <end position="279"/>
    </location>
</feature>
<sequence>MDAGPLPRRRHTRSALGHRGSRIALSVRPAWGERPTRELTFPRGQASTVSSADTARSASRQPGAAPAADAVAWRCRGGETANVRRERTRGSDSDETSAARRGGEHRRGDVGGDIPVQSEFHRHLFGGTGDHAGLGGGSARRDRDRDRLSGALCRRDAGHRQARRCLRAQAAAAGRARPVAAGSLATPAVPQFSAFLALRLVQGLGGGIMLVSMVFIARQLADRQRETGLGIWRAALLAGTVAGPPIGGYLASLLGWQAIFWVTGLAGAATLGWAAVTLTELPRQRRRRFDWVGATAFTVSFSALVVGLAAAGFLRTMGGGATTGPVAALSSLAPVFLGIFVVGLAVLVINQRVNAQPLFASSLWRNRQFLLGNAGTFLVCVGMFSAMMFTSLMLRNVFDLPAVQASNALLLMTVGAVVFGVWGGALAGRFGPGLPWASGFVLTAATFVALAVLVSPVASAVWLFVLAPLSGAGQGLPLGPTASVALRDVPDEDTAEATGWFDFSHNIGRAVAIGGLGALFVPGDAASYTLIFWVSATLTALGAALVLGIKRPASATQAQPAAAT</sequence>
<feature type="transmembrane region" description="Helical" evidence="7">
    <location>
        <begin position="196"/>
        <end position="217"/>
    </location>
</feature>
<feature type="compositionally biased region" description="Polar residues" evidence="6">
    <location>
        <begin position="45"/>
        <end position="54"/>
    </location>
</feature>
<dbReference type="PANTHER" id="PTHR42718:SF9">
    <property type="entry name" value="MAJOR FACILITATOR SUPERFAMILY MULTIDRUG TRANSPORTER MFSC"/>
    <property type="match status" value="1"/>
</dbReference>
<evidence type="ECO:0000256" key="5">
    <source>
        <dbReference type="ARBA" id="ARBA00023136"/>
    </source>
</evidence>
<dbReference type="Gene3D" id="1.20.1720.10">
    <property type="entry name" value="Multidrug resistance protein D"/>
    <property type="match status" value="1"/>
</dbReference>
<evidence type="ECO:0000313" key="10">
    <source>
        <dbReference type="Proteomes" id="UP000309992"/>
    </source>
</evidence>
<organism evidence="9 10">
    <name type="scientific">Prauserella endophytica</name>
    <dbReference type="NCBI Taxonomy" id="1592324"/>
    <lineage>
        <taxon>Bacteria</taxon>
        <taxon>Bacillati</taxon>
        <taxon>Actinomycetota</taxon>
        <taxon>Actinomycetes</taxon>
        <taxon>Pseudonocardiales</taxon>
        <taxon>Pseudonocardiaceae</taxon>
        <taxon>Prauserella</taxon>
        <taxon>Prauserella coralliicola group</taxon>
    </lineage>
</organism>
<dbReference type="Proteomes" id="UP000309992">
    <property type="component" value="Unassembled WGS sequence"/>
</dbReference>
<feature type="transmembrane region" description="Helical" evidence="7">
    <location>
        <begin position="370"/>
        <end position="389"/>
    </location>
</feature>
<accession>A0ABY2RWP5</accession>
<dbReference type="PANTHER" id="PTHR42718">
    <property type="entry name" value="MAJOR FACILITATOR SUPERFAMILY MULTIDRUG TRANSPORTER MFSC"/>
    <property type="match status" value="1"/>
</dbReference>
<evidence type="ECO:0000256" key="7">
    <source>
        <dbReference type="SAM" id="Phobius"/>
    </source>
</evidence>
<gene>
    <name evidence="9" type="ORF">FCN18_30375</name>
</gene>
<evidence type="ECO:0000256" key="6">
    <source>
        <dbReference type="SAM" id="MobiDB-lite"/>
    </source>
</evidence>
<reference evidence="9 10" key="1">
    <citation type="journal article" date="2015" name="Antonie Van Leeuwenhoek">
        <title>Prauserella endophytica sp. nov., an endophytic actinobacterium isolated from Tamarix taklamakanensis.</title>
        <authorList>
            <person name="Liu J.M."/>
            <person name="Habden X."/>
            <person name="Guo L."/>
            <person name="Tuo L."/>
            <person name="Jiang Z.K."/>
            <person name="Liu S.W."/>
            <person name="Liu X.F."/>
            <person name="Chen L."/>
            <person name="Li R.F."/>
            <person name="Zhang Y.Q."/>
            <person name="Sun C.H."/>
        </authorList>
    </citation>
    <scope>NUCLEOTIDE SEQUENCE [LARGE SCALE GENOMIC DNA]</scope>
    <source>
        <strain evidence="9 10">CGMCC 4.7182</strain>
    </source>
</reference>
<feature type="domain" description="Major facilitator superfamily (MFS) profile" evidence="8">
    <location>
        <begin position="331"/>
        <end position="564"/>
    </location>
</feature>
<proteinExistence type="predicted"/>
<keyword evidence="3 7" id="KW-0812">Transmembrane</keyword>
<keyword evidence="2" id="KW-0813">Transport</keyword>